<feature type="transmembrane region" description="Helical" evidence="1">
    <location>
        <begin position="317"/>
        <end position="342"/>
    </location>
</feature>
<dbReference type="RefSeq" id="WP_055655970.1">
    <property type="nucleotide sequence ID" value="NZ_CABIXC010000006.1"/>
</dbReference>
<feature type="transmembrane region" description="Helical" evidence="1">
    <location>
        <begin position="6"/>
        <end position="25"/>
    </location>
</feature>
<proteinExistence type="predicted"/>
<dbReference type="AlphaFoldDB" id="A0A174F2D8"/>
<evidence type="ECO:0000256" key="1">
    <source>
        <dbReference type="SAM" id="Phobius"/>
    </source>
</evidence>
<sequence>MGAILNVRVVLILLFFVVFIGLMIAKKLPTILALPLLGVLVAAIAGVPFLTSAEEGGQTIMGFVIGQGASRLAGTIIATIFGGMFAKVIQKQGISDAIIRKAAELAGDKPYAIAFVLTAATALIFSAIGGAGPVIMVSTIVIPLMLSAGIPDVTAAGLVLLGISTGGLFNVSNYQFYVDTIGMDMEIVKSGSLVIGLLSALMIIVYIILNVNRKNTRSSWAMPAKKAEKEVGIPALLAPVVPILLVFLFKFSAELSLLTAIVYTILVTKPKQIIQISSAAFVEGIQDVSGVIALMIGIGILLNGVSAKETTTLMQPLIQAVMPSSPVAYVLLFTILSPLALYRGPLNMYGLGSGLANIMMAAGTLSPAAIGMALRATGVVQGVSDPTNTQNVIVADFAKVDVNIILKSTLPYTVLITLGTLIYTAFFIF</sequence>
<organism evidence="2 3">
    <name type="scientific">Hungatella hathewayi</name>
    <dbReference type="NCBI Taxonomy" id="154046"/>
    <lineage>
        <taxon>Bacteria</taxon>
        <taxon>Bacillati</taxon>
        <taxon>Bacillota</taxon>
        <taxon>Clostridia</taxon>
        <taxon>Lachnospirales</taxon>
        <taxon>Lachnospiraceae</taxon>
        <taxon>Hungatella</taxon>
    </lineage>
</organism>
<dbReference type="EMBL" id="CYZE01000006">
    <property type="protein sequence ID" value="CUO43098.1"/>
    <property type="molecule type" value="Genomic_DNA"/>
</dbReference>
<gene>
    <name evidence="2" type="ORF">ERS852407_02797</name>
</gene>
<feature type="transmembrane region" description="Helical" evidence="1">
    <location>
        <begin position="409"/>
        <end position="428"/>
    </location>
</feature>
<name>A0A174F2D8_9FIRM</name>
<feature type="transmembrane region" description="Helical" evidence="1">
    <location>
        <begin position="32"/>
        <end position="51"/>
    </location>
</feature>
<feature type="transmembrane region" description="Helical" evidence="1">
    <location>
        <begin position="71"/>
        <end position="89"/>
    </location>
</feature>
<feature type="transmembrane region" description="Helical" evidence="1">
    <location>
        <begin position="158"/>
        <end position="178"/>
    </location>
</feature>
<feature type="transmembrane region" description="Helical" evidence="1">
    <location>
        <begin position="110"/>
        <end position="128"/>
    </location>
</feature>
<feature type="transmembrane region" description="Helical" evidence="1">
    <location>
        <begin position="190"/>
        <end position="211"/>
    </location>
</feature>
<keyword evidence="1" id="KW-0812">Transmembrane</keyword>
<feature type="transmembrane region" description="Helical" evidence="1">
    <location>
        <begin position="354"/>
        <end position="374"/>
    </location>
</feature>
<accession>A0A174F2D8</accession>
<keyword evidence="1" id="KW-1133">Transmembrane helix</keyword>
<reference evidence="2 3" key="1">
    <citation type="submission" date="2015-09" db="EMBL/GenBank/DDBJ databases">
        <authorList>
            <consortium name="Pathogen Informatics"/>
        </authorList>
    </citation>
    <scope>NUCLEOTIDE SEQUENCE [LARGE SCALE GENOMIC DNA]</scope>
    <source>
        <strain evidence="2 3">2789STDY5608850</strain>
    </source>
</reference>
<feature type="transmembrane region" description="Helical" evidence="1">
    <location>
        <begin position="288"/>
        <end position="305"/>
    </location>
</feature>
<keyword evidence="1" id="KW-0472">Membrane</keyword>
<evidence type="ECO:0000313" key="3">
    <source>
        <dbReference type="Proteomes" id="UP000095651"/>
    </source>
</evidence>
<evidence type="ECO:0000313" key="2">
    <source>
        <dbReference type="EMBL" id="CUO43098.1"/>
    </source>
</evidence>
<protein>
    <submittedName>
        <fullName evidence="2">Citrate transporter</fullName>
    </submittedName>
</protein>
<dbReference type="Proteomes" id="UP000095651">
    <property type="component" value="Unassembled WGS sequence"/>
</dbReference>